<evidence type="ECO:0000313" key="1">
    <source>
        <dbReference type="Proteomes" id="UP000046395"/>
    </source>
</evidence>
<dbReference type="WBParaSite" id="TMUE_3000014487.1">
    <property type="protein sequence ID" value="TMUE_3000014487.1"/>
    <property type="gene ID" value="WBGene00302220"/>
</dbReference>
<keyword evidence="1" id="KW-1185">Reference proteome</keyword>
<reference evidence="2" key="1">
    <citation type="submission" date="2019-12" db="UniProtKB">
        <authorList>
            <consortium name="WormBaseParasite"/>
        </authorList>
    </citation>
    <scope>IDENTIFICATION</scope>
</reference>
<proteinExistence type="predicted"/>
<organism evidence="1 2">
    <name type="scientific">Trichuris muris</name>
    <name type="common">Mouse whipworm</name>
    <dbReference type="NCBI Taxonomy" id="70415"/>
    <lineage>
        <taxon>Eukaryota</taxon>
        <taxon>Metazoa</taxon>
        <taxon>Ecdysozoa</taxon>
        <taxon>Nematoda</taxon>
        <taxon>Enoplea</taxon>
        <taxon>Dorylaimia</taxon>
        <taxon>Trichinellida</taxon>
        <taxon>Trichuridae</taxon>
        <taxon>Trichuris</taxon>
    </lineage>
</organism>
<dbReference type="AlphaFoldDB" id="A0A5S6R5J9"/>
<accession>A0A5S6R5J9</accession>
<sequence>MGRSVPVRLPDGSVVAQQLQGSGQRLTGEDYSSDSLFRSCEICRDVQIVGWIERDETELRARNGQFPTDRRPATAAPVRRPSHRRIQAAWELPSQASVSFAEARLLSQETSHLNHIDSQVCLATPDPPVVSLGSPFPIVRLRETTPCPDRDAPQRSSRPSRLPAKLMYEAVPRSCDDATSGSGGRLGFSLEGFAASRHPLLLELHLRTSRHPGSGHRGCHLIEQTCGFVN</sequence>
<name>A0A5S6R5J9_TRIMR</name>
<evidence type="ECO:0000313" key="2">
    <source>
        <dbReference type="WBParaSite" id="TMUE_3000014487.1"/>
    </source>
</evidence>
<dbReference type="Proteomes" id="UP000046395">
    <property type="component" value="Unassembled WGS sequence"/>
</dbReference>
<protein>
    <submittedName>
        <fullName evidence="2">Uncharacterized protein</fullName>
    </submittedName>
</protein>